<feature type="chain" id="PRO_5042269860" evidence="1">
    <location>
        <begin position="25"/>
        <end position="195"/>
    </location>
</feature>
<dbReference type="Proteomes" id="UP000820818">
    <property type="component" value="Linkage Group LG1"/>
</dbReference>
<dbReference type="EMBL" id="WJBH02000001">
    <property type="protein sequence ID" value="KAI9564039.1"/>
    <property type="molecule type" value="Genomic_DNA"/>
</dbReference>
<organism evidence="2 3">
    <name type="scientific">Daphnia sinensis</name>
    <dbReference type="NCBI Taxonomy" id="1820382"/>
    <lineage>
        <taxon>Eukaryota</taxon>
        <taxon>Metazoa</taxon>
        <taxon>Ecdysozoa</taxon>
        <taxon>Arthropoda</taxon>
        <taxon>Crustacea</taxon>
        <taxon>Branchiopoda</taxon>
        <taxon>Diplostraca</taxon>
        <taxon>Cladocera</taxon>
        <taxon>Anomopoda</taxon>
        <taxon>Daphniidae</taxon>
        <taxon>Daphnia</taxon>
        <taxon>Daphnia similis group</taxon>
    </lineage>
</organism>
<accession>A0AAD5L2D8</accession>
<keyword evidence="3" id="KW-1185">Reference proteome</keyword>
<reference evidence="2 3" key="1">
    <citation type="submission" date="2022-05" db="EMBL/GenBank/DDBJ databases">
        <title>A multi-omics perspective on studying reproductive biology in Daphnia sinensis.</title>
        <authorList>
            <person name="Jia J."/>
        </authorList>
    </citation>
    <scope>NUCLEOTIDE SEQUENCE [LARGE SCALE GENOMIC DNA]</scope>
    <source>
        <strain evidence="2 3">WSL</strain>
    </source>
</reference>
<evidence type="ECO:0000313" key="2">
    <source>
        <dbReference type="EMBL" id="KAI9564039.1"/>
    </source>
</evidence>
<comment type="caution">
    <text evidence="2">The sequence shown here is derived from an EMBL/GenBank/DDBJ whole genome shotgun (WGS) entry which is preliminary data.</text>
</comment>
<evidence type="ECO:0000256" key="1">
    <source>
        <dbReference type="SAM" id="SignalP"/>
    </source>
</evidence>
<gene>
    <name evidence="2" type="ORF">GHT06_007777</name>
</gene>
<feature type="signal peptide" evidence="1">
    <location>
        <begin position="1"/>
        <end position="24"/>
    </location>
</feature>
<protein>
    <submittedName>
        <fullName evidence="2">Uncharacterized protein</fullName>
    </submittedName>
</protein>
<proteinExistence type="predicted"/>
<dbReference type="AlphaFoldDB" id="A0AAD5L2D8"/>
<sequence>MKFRSILVIYCLLVIFEVVHQVTADRWNFKRPFQAFSEMILRYRHAFSSKMSPKRKNFVNLSESPPTQSSWLSGMTSPSSDCKNTQVDKFYRVSYPLNQAVRDHSPHNDEWRPKVHQQFRSVWSSSDEENKLAKPYNVDTNPFWPGDKTTGYKGLTSDKNSYLMALEHFRLRCAMLMDPYDCIYSSQLNRIKYKY</sequence>
<keyword evidence="1" id="KW-0732">Signal</keyword>
<name>A0AAD5L2D8_9CRUS</name>
<evidence type="ECO:0000313" key="3">
    <source>
        <dbReference type="Proteomes" id="UP000820818"/>
    </source>
</evidence>